<proteinExistence type="predicted"/>
<dbReference type="RefSeq" id="WP_143891466.1">
    <property type="nucleotide sequence ID" value="NZ_VJNB01000018.1"/>
</dbReference>
<dbReference type="AlphaFoldDB" id="A0A554W3U3"/>
<name>A0A554W3U3_9BURK</name>
<dbReference type="OrthoDB" id="1550641at2"/>
<dbReference type="Proteomes" id="UP000315736">
    <property type="component" value="Unassembled WGS sequence"/>
</dbReference>
<keyword evidence="2" id="KW-1185">Reference proteome</keyword>
<dbReference type="InterPro" id="IPR013398">
    <property type="entry name" value="CRISPR-assoc_prot_Csy2"/>
</dbReference>
<dbReference type="Pfam" id="PF09614">
    <property type="entry name" value="Cas_Csy2"/>
    <property type="match status" value="1"/>
</dbReference>
<dbReference type="EMBL" id="VJNB01000018">
    <property type="protein sequence ID" value="TSE18255.1"/>
    <property type="molecule type" value="Genomic_DNA"/>
</dbReference>
<accession>A0A554W3U3</accession>
<protein>
    <submittedName>
        <fullName evidence="1">CRISPR type I-F/YPEST-associated protein Csy2</fullName>
    </submittedName>
</protein>
<evidence type="ECO:0000313" key="2">
    <source>
        <dbReference type="Proteomes" id="UP000315736"/>
    </source>
</evidence>
<comment type="caution">
    <text evidence="1">The sequence shown here is derived from an EMBL/GenBank/DDBJ whole genome shotgun (WGS) entry which is preliminary data.</text>
</comment>
<reference evidence="1 2" key="1">
    <citation type="submission" date="2019-07" db="EMBL/GenBank/DDBJ databases">
        <title>Tepidimonas alkaliphilus YIM 72238 draft genome.</title>
        <authorList>
            <person name="Da Costa M.S."/>
            <person name="Froufe H.J.C."/>
            <person name="Egas C."/>
            <person name="Albuquerque L."/>
        </authorList>
    </citation>
    <scope>NUCLEOTIDE SEQUENCE [LARGE SCALE GENOMIC DNA]</scope>
    <source>
        <strain evidence="1 2">YIM 72238</strain>
    </source>
</reference>
<dbReference type="PROSITE" id="PS51257">
    <property type="entry name" value="PROKAR_LIPOPROTEIN"/>
    <property type="match status" value="1"/>
</dbReference>
<gene>
    <name evidence="1" type="ORF">Talka_02282</name>
</gene>
<organism evidence="1 2">
    <name type="scientific">Tepidimonas alkaliphilus</name>
    <dbReference type="NCBI Taxonomy" id="2588942"/>
    <lineage>
        <taxon>Bacteria</taxon>
        <taxon>Pseudomonadati</taxon>
        <taxon>Pseudomonadota</taxon>
        <taxon>Betaproteobacteria</taxon>
        <taxon>Burkholderiales</taxon>
        <taxon>Tepidimonas</taxon>
    </lineage>
</organism>
<evidence type="ECO:0000313" key="1">
    <source>
        <dbReference type="EMBL" id="TSE18255.1"/>
    </source>
</evidence>
<sequence length="254" mass="28006">MSYLILKHIRAHRANGLQTHYLAAPAPVFAACMLGHAIAARLGTRDLGVAIVHHRGHLQIDEWPSEAPARAAWQVRGASGPSSAPLENPIQPGVLAELDLSLIIKLERVVDLKQVEGILKAMPLRLAGSPIARLPMLMQTNDAHHALRSCGRGFVTLDARQYVQAKLDSGVGILDAMFHRTPGEAGWFVPATVGYSMLSRFEPRRNVRDQLPHAWAEALVGLVEYRSTFSFGENDSIPLWRHGWVDDQAFIVQQ</sequence>